<feature type="signal peptide" evidence="1">
    <location>
        <begin position="1"/>
        <end position="18"/>
    </location>
</feature>
<keyword evidence="1" id="KW-0732">Signal</keyword>
<reference evidence="3" key="1">
    <citation type="journal article" date="2019" name="Int. J. Syst. Evol. Microbiol.">
        <title>The Global Catalogue of Microorganisms (GCM) 10K type strain sequencing project: providing services to taxonomists for standard genome sequencing and annotation.</title>
        <authorList>
            <consortium name="The Broad Institute Genomics Platform"/>
            <consortium name="The Broad Institute Genome Sequencing Center for Infectious Disease"/>
            <person name="Wu L."/>
            <person name="Ma J."/>
        </authorList>
    </citation>
    <scope>NUCLEOTIDE SEQUENCE [LARGE SCALE GENOMIC DNA]</scope>
    <source>
        <strain evidence="3">NBRC 110633</strain>
    </source>
</reference>
<sequence>MKKLLLIPFVLLTLQACTSSPRTPAEYWYGQGERFGSNGYQYDNDVLANLKEKKPFDEVSYKKGYEAGKAEYCDPFKAFEKGIQGVRYTDQCSGQDQEVMIKAEWQRGWDAFIGSDFYKF</sequence>
<evidence type="ECO:0000313" key="2">
    <source>
        <dbReference type="EMBL" id="GLR07041.1"/>
    </source>
</evidence>
<gene>
    <name evidence="2" type="ORF">GCM10007906_46290</name>
</gene>
<comment type="caution">
    <text evidence="2">The sequence shown here is derived from an EMBL/GenBank/DDBJ whole genome shotgun (WGS) entry which is preliminary data.</text>
</comment>
<evidence type="ECO:0008006" key="4">
    <source>
        <dbReference type="Google" id="ProtNLM"/>
    </source>
</evidence>
<dbReference type="Proteomes" id="UP001156669">
    <property type="component" value="Unassembled WGS sequence"/>
</dbReference>
<feature type="chain" id="PRO_5046732854" description="DUF2799 domain-containing protein" evidence="1">
    <location>
        <begin position="19"/>
        <end position="120"/>
    </location>
</feature>
<dbReference type="Pfam" id="PF10973">
    <property type="entry name" value="DUF2799"/>
    <property type="match status" value="1"/>
</dbReference>
<protein>
    <recommendedName>
        <fullName evidence="4">DUF2799 domain-containing protein</fullName>
    </recommendedName>
</protein>
<accession>A0ABQ5Y7R8</accession>
<proteinExistence type="predicted"/>
<name>A0ABQ5Y7R8_9VIBR</name>
<dbReference type="EMBL" id="BSOE01000059">
    <property type="protein sequence ID" value="GLR07041.1"/>
    <property type="molecule type" value="Genomic_DNA"/>
</dbReference>
<dbReference type="PROSITE" id="PS51257">
    <property type="entry name" value="PROKAR_LIPOPROTEIN"/>
    <property type="match status" value="1"/>
</dbReference>
<dbReference type="InterPro" id="IPR021242">
    <property type="entry name" value="DUF2799"/>
</dbReference>
<organism evidence="2 3">
    <name type="scientific">Vibrio hyugaensis</name>
    <dbReference type="NCBI Taxonomy" id="1534743"/>
    <lineage>
        <taxon>Bacteria</taxon>
        <taxon>Pseudomonadati</taxon>
        <taxon>Pseudomonadota</taxon>
        <taxon>Gammaproteobacteria</taxon>
        <taxon>Vibrionales</taxon>
        <taxon>Vibrionaceae</taxon>
        <taxon>Vibrio</taxon>
    </lineage>
</organism>
<keyword evidence="3" id="KW-1185">Reference proteome</keyword>
<evidence type="ECO:0000256" key="1">
    <source>
        <dbReference type="SAM" id="SignalP"/>
    </source>
</evidence>
<evidence type="ECO:0000313" key="3">
    <source>
        <dbReference type="Proteomes" id="UP001156669"/>
    </source>
</evidence>
<dbReference type="RefSeq" id="WP_045398977.1">
    <property type="nucleotide sequence ID" value="NZ_BBLD01000015.1"/>
</dbReference>